<reference evidence="3 4" key="1">
    <citation type="submission" date="2019-03" db="EMBL/GenBank/DDBJ databases">
        <title>Genomic Encyclopedia of Type Strains, Phase III (KMG-III): the genomes of soil and plant-associated and newly described type strains.</title>
        <authorList>
            <person name="Whitman W."/>
        </authorList>
    </citation>
    <scope>NUCLEOTIDE SEQUENCE [LARGE SCALE GENOMIC DNA]</scope>
    <source>
        <strain evidence="3 4">CECT 8976</strain>
    </source>
</reference>
<gene>
    <name evidence="2" type="primary">cutC</name>
    <name evidence="3" type="ORF">DFP86_104254</name>
</gene>
<sequence length="250" mass="26426">MKSTKILLEVCAGSLTSCLAAQSGGAARVELCDNLNEGGTTPSYGLLAVARDRLSIGLNVMIRPRGGDFLYDEGEIEVMRRDIEQCKRLGVDGIVLGALTEDGDVDVALTGELVAWAAPLPVTFHRAFDLTRDPLQALEQVIASGCRRLLSSGQAASAFLGGELLRDLHAAAGARLVVMPGCGVRADNIVALRQLTGCREFHSSARLPVASAMRYRKESLSMGMVGADEYAREETSADQVAAILQAAHGA</sequence>
<evidence type="ECO:0000256" key="2">
    <source>
        <dbReference type="HAMAP-Rule" id="MF_00795"/>
    </source>
</evidence>
<dbReference type="Proteomes" id="UP000295611">
    <property type="component" value="Unassembled WGS sequence"/>
</dbReference>
<keyword evidence="2" id="KW-0963">Cytoplasm</keyword>
<evidence type="ECO:0000313" key="4">
    <source>
        <dbReference type="Proteomes" id="UP000295611"/>
    </source>
</evidence>
<comment type="similarity">
    <text evidence="1 2">Belongs to the CutC family.</text>
</comment>
<dbReference type="AlphaFoldDB" id="A0A4R7B7K8"/>
<dbReference type="EMBL" id="SNZP01000004">
    <property type="protein sequence ID" value="TDR80754.1"/>
    <property type="molecule type" value="Genomic_DNA"/>
</dbReference>
<dbReference type="RefSeq" id="WP_133679405.1">
    <property type="nucleotide sequence ID" value="NZ_SNZP01000004.1"/>
</dbReference>
<name>A0A4R7B7K8_9NEIS</name>
<dbReference type="PANTHER" id="PTHR12598:SF0">
    <property type="entry name" value="COPPER HOMEOSTASIS PROTEIN CUTC HOMOLOG"/>
    <property type="match status" value="1"/>
</dbReference>
<dbReference type="GO" id="GO:0005507">
    <property type="term" value="F:copper ion binding"/>
    <property type="evidence" value="ECO:0007669"/>
    <property type="project" value="TreeGrafter"/>
</dbReference>
<dbReference type="SUPFAM" id="SSF110395">
    <property type="entry name" value="CutC-like"/>
    <property type="match status" value="1"/>
</dbReference>
<dbReference type="OrthoDB" id="9815677at2"/>
<dbReference type="Pfam" id="PF03932">
    <property type="entry name" value="CutC"/>
    <property type="match status" value="1"/>
</dbReference>
<dbReference type="FunFam" id="3.20.20.380:FF:000001">
    <property type="entry name" value="Copper homeostasis protein CutC"/>
    <property type="match status" value="1"/>
</dbReference>
<dbReference type="PANTHER" id="PTHR12598">
    <property type="entry name" value="COPPER HOMEOSTASIS PROTEIN CUTC"/>
    <property type="match status" value="1"/>
</dbReference>
<dbReference type="GO" id="GO:0005737">
    <property type="term" value="C:cytoplasm"/>
    <property type="evidence" value="ECO:0007669"/>
    <property type="project" value="UniProtKB-SubCell"/>
</dbReference>
<proteinExistence type="inferred from homology"/>
<comment type="subcellular location">
    <subcellularLocation>
        <location evidence="2">Cytoplasm</location>
    </subcellularLocation>
</comment>
<evidence type="ECO:0000256" key="1">
    <source>
        <dbReference type="ARBA" id="ARBA00007768"/>
    </source>
</evidence>
<comment type="caution">
    <text evidence="3">The sequence shown here is derived from an EMBL/GenBank/DDBJ whole genome shotgun (WGS) entry which is preliminary data.</text>
</comment>
<dbReference type="Gene3D" id="3.20.20.380">
    <property type="entry name" value="Copper homeostasis (CutC) domain"/>
    <property type="match status" value="1"/>
</dbReference>
<protein>
    <recommendedName>
        <fullName evidence="2">PF03932 family protein CutC</fullName>
    </recommendedName>
</protein>
<dbReference type="HAMAP" id="MF_00795">
    <property type="entry name" value="CutC"/>
    <property type="match status" value="1"/>
</dbReference>
<keyword evidence="4" id="KW-1185">Reference proteome</keyword>
<accession>A0A4R7B7K8</accession>
<dbReference type="InterPro" id="IPR036822">
    <property type="entry name" value="CutC-like_dom_sf"/>
</dbReference>
<comment type="caution">
    <text evidence="2">Once thought to be involved in copper homeostasis, experiments in E.coli have shown this is not the case.</text>
</comment>
<dbReference type="InterPro" id="IPR005627">
    <property type="entry name" value="CutC-like"/>
</dbReference>
<evidence type="ECO:0000313" key="3">
    <source>
        <dbReference type="EMBL" id="TDR80754.1"/>
    </source>
</evidence>
<organism evidence="3 4">
    <name type="scientific">Paludibacterium purpuratum</name>
    <dbReference type="NCBI Taxonomy" id="1144873"/>
    <lineage>
        <taxon>Bacteria</taxon>
        <taxon>Pseudomonadati</taxon>
        <taxon>Pseudomonadota</taxon>
        <taxon>Betaproteobacteria</taxon>
        <taxon>Neisseriales</taxon>
        <taxon>Chromobacteriaceae</taxon>
        <taxon>Paludibacterium</taxon>
    </lineage>
</organism>